<evidence type="ECO:0000313" key="2">
    <source>
        <dbReference type="EMBL" id="SVD48919.1"/>
    </source>
</evidence>
<accession>A0A382VQU0</accession>
<feature type="region of interest" description="Disordered" evidence="1">
    <location>
        <begin position="26"/>
        <end position="45"/>
    </location>
</feature>
<reference evidence="2" key="1">
    <citation type="submission" date="2018-05" db="EMBL/GenBank/DDBJ databases">
        <authorList>
            <person name="Lanie J.A."/>
            <person name="Ng W.-L."/>
            <person name="Kazmierczak K.M."/>
            <person name="Andrzejewski T.M."/>
            <person name="Davidsen T.M."/>
            <person name="Wayne K.J."/>
            <person name="Tettelin H."/>
            <person name="Glass J.I."/>
            <person name="Rusch D."/>
            <person name="Podicherti R."/>
            <person name="Tsui H.-C.T."/>
            <person name="Winkler M.E."/>
        </authorList>
    </citation>
    <scope>NUCLEOTIDE SEQUENCE</scope>
</reference>
<dbReference type="EMBL" id="UINC01153932">
    <property type="protein sequence ID" value="SVD48919.1"/>
    <property type="molecule type" value="Genomic_DNA"/>
</dbReference>
<feature type="non-terminal residue" evidence="2">
    <location>
        <position position="1"/>
    </location>
</feature>
<dbReference type="AlphaFoldDB" id="A0A382VQU0"/>
<proteinExistence type="predicted"/>
<sequence length="45" mass="5105">RLGHECSDCREYLLAEWIAGAHPTVTASTGRQAQHRSKSYQTFLQ</sequence>
<protein>
    <submittedName>
        <fullName evidence="2">Uncharacterized protein</fullName>
    </submittedName>
</protein>
<organism evidence="2">
    <name type="scientific">marine metagenome</name>
    <dbReference type="NCBI Taxonomy" id="408172"/>
    <lineage>
        <taxon>unclassified sequences</taxon>
        <taxon>metagenomes</taxon>
        <taxon>ecological metagenomes</taxon>
    </lineage>
</organism>
<evidence type="ECO:0000256" key="1">
    <source>
        <dbReference type="SAM" id="MobiDB-lite"/>
    </source>
</evidence>
<name>A0A382VQU0_9ZZZZ</name>
<gene>
    <name evidence="2" type="ORF">METZ01_LOCUS401773</name>
</gene>